<dbReference type="GO" id="GO:0000175">
    <property type="term" value="F:3'-5'-RNA exonuclease activity"/>
    <property type="evidence" value="ECO:0007669"/>
    <property type="project" value="InterPro"/>
</dbReference>
<evidence type="ECO:0000313" key="5">
    <source>
        <dbReference type="EnsemblMetazoa" id="MESCA010275-PA"/>
    </source>
</evidence>
<sequence length="174" mass="20119">MNLKTGKIEAEFHKYVMPIESPKLSSFCTELTGITQNKVDTGIPLQTALMVFQEWVRKELRSRNLYLPKMNKDKQSGNVAFVTWSDWDFETKEPPFFNQWIDLKAIFKEYYHHKPINFNDALLHVGLQFAGREHSGIDDSKNLASLVYKMVKDGATLVITKDLTPFQLTINFSL</sequence>
<dbReference type="PANTHER" id="PTHR23044">
    <property type="entry name" value="3'-5' EXONUCLEASE ERI1-RELATED"/>
    <property type="match status" value="1"/>
</dbReference>
<dbReference type="STRING" id="36166.T1H243"/>
<keyword evidence="6" id="KW-1185">Reference proteome</keyword>
<evidence type="ECO:0000256" key="3">
    <source>
        <dbReference type="ARBA" id="ARBA00022839"/>
    </source>
</evidence>
<evidence type="ECO:0000259" key="4">
    <source>
        <dbReference type="Pfam" id="PF00929"/>
    </source>
</evidence>
<dbReference type="EnsemblMetazoa" id="MESCA010275-RA">
    <property type="protein sequence ID" value="MESCA010275-PA"/>
    <property type="gene ID" value="MESCA010275"/>
</dbReference>
<dbReference type="EMBL" id="CAQQ02148462">
    <property type="status" value="NOT_ANNOTATED_CDS"/>
    <property type="molecule type" value="Genomic_DNA"/>
</dbReference>
<name>T1H243_MEGSC</name>
<dbReference type="InterPro" id="IPR013520">
    <property type="entry name" value="Ribonucl_H"/>
</dbReference>
<reference evidence="6" key="1">
    <citation type="submission" date="2013-02" db="EMBL/GenBank/DDBJ databases">
        <authorList>
            <person name="Hughes D."/>
        </authorList>
    </citation>
    <scope>NUCLEOTIDE SEQUENCE</scope>
    <source>
        <strain>Durham</strain>
        <strain evidence="6">NC isolate 2 -- Noor lab</strain>
    </source>
</reference>
<dbReference type="AlphaFoldDB" id="T1H243"/>
<dbReference type="InterPro" id="IPR047201">
    <property type="entry name" value="ERI-1_3'hExo-like"/>
</dbReference>
<dbReference type="Gene3D" id="3.30.420.10">
    <property type="entry name" value="Ribonuclease H-like superfamily/Ribonuclease H"/>
    <property type="match status" value="1"/>
</dbReference>
<keyword evidence="1" id="KW-0540">Nuclease</keyword>
<evidence type="ECO:0000256" key="1">
    <source>
        <dbReference type="ARBA" id="ARBA00022722"/>
    </source>
</evidence>
<dbReference type="InterPro" id="IPR036397">
    <property type="entry name" value="RNaseH_sf"/>
</dbReference>
<dbReference type="GO" id="GO:0003676">
    <property type="term" value="F:nucleic acid binding"/>
    <property type="evidence" value="ECO:0007669"/>
    <property type="project" value="InterPro"/>
</dbReference>
<evidence type="ECO:0000256" key="2">
    <source>
        <dbReference type="ARBA" id="ARBA00022801"/>
    </source>
</evidence>
<reference evidence="5" key="2">
    <citation type="submission" date="2015-06" db="UniProtKB">
        <authorList>
            <consortium name="EnsemblMetazoa"/>
        </authorList>
    </citation>
    <scope>IDENTIFICATION</scope>
</reference>
<accession>T1H243</accession>
<dbReference type="OMA" id="TWTDWDI"/>
<protein>
    <recommendedName>
        <fullName evidence="4">Exonuclease domain-containing protein</fullName>
    </recommendedName>
</protein>
<dbReference type="CDD" id="cd06133">
    <property type="entry name" value="ERI-1_3'hExo_like"/>
    <property type="match status" value="1"/>
</dbReference>
<keyword evidence="2" id="KW-0378">Hydrolase</keyword>
<dbReference type="HOGENOM" id="CLU_037266_4_3_1"/>
<proteinExistence type="predicted"/>
<dbReference type="Proteomes" id="UP000015102">
    <property type="component" value="Unassembled WGS sequence"/>
</dbReference>
<dbReference type="Pfam" id="PF00929">
    <property type="entry name" value="RNase_T"/>
    <property type="match status" value="1"/>
</dbReference>
<dbReference type="InterPro" id="IPR051274">
    <property type="entry name" value="3-5_Exoribonuclease"/>
</dbReference>
<feature type="domain" description="Exonuclease" evidence="4">
    <location>
        <begin position="5"/>
        <end position="146"/>
    </location>
</feature>
<dbReference type="InterPro" id="IPR012337">
    <property type="entry name" value="RNaseH-like_sf"/>
</dbReference>
<dbReference type="PANTHER" id="PTHR23044:SF61">
    <property type="entry name" value="3'-5' EXORIBONUCLEASE 1-RELATED"/>
    <property type="match status" value="1"/>
</dbReference>
<organism evidence="5 6">
    <name type="scientific">Megaselia scalaris</name>
    <name type="common">Humpbacked fly</name>
    <name type="synonym">Phora scalaris</name>
    <dbReference type="NCBI Taxonomy" id="36166"/>
    <lineage>
        <taxon>Eukaryota</taxon>
        <taxon>Metazoa</taxon>
        <taxon>Ecdysozoa</taxon>
        <taxon>Arthropoda</taxon>
        <taxon>Hexapoda</taxon>
        <taxon>Insecta</taxon>
        <taxon>Pterygota</taxon>
        <taxon>Neoptera</taxon>
        <taxon>Endopterygota</taxon>
        <taxon>Diptera</taxon>
        <taxon>Brachycera</taxon>
        <taxon>Muscomorpha</taxon>
        <taxon>Platypezoidea</taxon>
        <taxon>Phoridae</taxon>
        <taxon>Megaseliini</taxon>
        <taxon>Megaselia</taxon>
    </lineage>
</organism>
<evidence type="ECO:0000313" key="6">
    <source>
        <dbReference type="Proteomes" id="UP000015102"/>
    </source>
</evidence>
<dbReference type="SUPFAM" id="SSF53098">
    <property type="entry name" value="Ribonuclease H-like"/>
    <property type="match status" value="1"/>
</dbReference>
<keyword evidence="3" id="KW-0269">Exonuclease</keyword>